<proteinExistence type="predicted"/>
<gene>
    <name evidence="2" type="ORF">D9613_008708</name>
</gene>
<dbReference type="InterPro" id="IPR050471">
    <property type="entry name" value="AB_hydrolase"/>
</dbReference>
<feature type="domain" description="AB hydrolase-1" evidence="1">
    <location>
        <begin position="37"/>
        <end position="160"/>
    </location>
</feature>
<evidence type="ECO:0000313" key="3">
    <source>
        <dbReference type="Proteomes" id="UP000521872"/>
    </source>
</evidence>
<dbReference type="PANTHER" id="PTHR43433">
    <property type="entry name" value="HYDROLASE, ALPHA/BETA FOLD FAMILY PROTEIN"/>
    <property type="match status" value="1"/>
</dbReference>
<protein>
    <recommendedName>
        <fullName evidence="1">AB hydrolase-1 domain-containing protein</fullName>
    </recommendedName>
</protein>
<comment type="caution">
    <text evidence="2">The sequence shown here is derived from an EMBL/GenBank/DDBJ whole genome shotgun (WGS) entry which is preliminary data.</text>
</comment>
<accession>A0A8H4QSK3</accession>
<dbReference type="SUPFAM" id="SSF53474">
    <property type="entry name" value="alpha/beta-Hydrolases"/>
    <property type="match status" value="1"/>
</dbReference>
<name>A0A8H4QSK3_9AGAR</name>
<organism evidence="2 3">
    <name type="scientific">Agrocybe pediades</name>
    <dbReference type="NCBI Taxonomy" id="84607"/>
    <lineage>
        <taxon>Eukaryota</taxon>
        <taxon>Fungi</taxon>
        <taxon>Dikarya</taxon>
        <taxon>Basidiomycota</taxon>
        <taxon>Agaricomycotina</taxon>
        <taxon>Agaricomycetes</taxon>
        <taxon>Agaricomycetidae</taxon>
        <taxon>Agaricales</taxon>
        <taxon>Agaricineae</taxon>
        <taxon>Strophariaceae</taxon>
        <taxon>Agrocybe</taxon>
    </lineage>
</organism>
<dbReference type="PANTHER" id="PTHR43433:SF5">
    <property type="entry name" value="AB HYDROLASE-1 DOMAIN-CONTAINING PROTEIN"/>
    <property type="match status" value="1"/>
</dbReference>
<dbReference type="InterPro" id="IPR029058">
    <property type="entry name" value="AB_hydrolase_fold"/>
</dbReference>
<dbReference type="InterPro" id="IPR000073">
    <property type="entry name" value="AB_hydrolase_1"/>
</dbReference>
<dbReference type="Pfam" id="PF00561">
    <property type="entry name" value="Abhydrolase_1"/>
    <property type="match status" value="1"/>
</dbReference>
<reference evidence="2 3" key="1">
    <citation type="submission" date="2019-12" db="EMBL/GenBank/DDBJ databases">
        <authorList>
            <person name="Floudas D."/>
            <person name="Bentzer J."/>
            <person name="Ahren D."/>
            <person name="Johansson T."/>
            <person name="Persson P."/>
            <person name="Tunlid A."/>
        </authorList>
    </citation>
    <scope>NUCLEOTIDE SEQUENCE [LARGE SCALE GENOMIC DNA]</scope>
    <source>
        <strain evidence="2 3">CBS 102.39</strain>
    </source>
</reference>
<dbReference type="EMBL" id="JAACJL010000031">
    <property type="protein sequence ID" value="KAF4616456.1"/>
    <property type="molecule type" value="Genomic_DNA"/>
</dbReference>
<evidence type="ECO:0000313" key="2">
    <source>
        <dbReference type="EMBL" id="KAF4616456.1"/>
    </source>
</evidence>
<dbReference type="AlphaFoldDB" id="A0A8H4QSK3"/>
<dbReference type="Proteomes" id="UP000521872">
    <property type="component" value="Unassembled WGS sequence"/>
</dbReference>
<evidence type="ECO:0000259" key="1">
    <source>
        <dbReference type="Pfam" id="PF00561"/>
    </source>
</evidence>
<dbReference type="Gene3D" id="3.40.50.1820">
    <property type="entry name" value="alpha/beta hydrolase"/>
    <property type="match status" value="1"/>
</dbReference>
<sequence>MPFVDITLPSGTFSICYDISTPTSGSKSADVIDPSLPTILFIHSGYIGRVVFELQFADKRLRRFNLVVFDQRGFGDTVGDIGYELYTPTESARDVEQIITKLDLPPCHLFALSNGCTVALEFTEMRPDLVLSVCLCSPLPPVEPEDVASGLLQIHDYWMDMCNLVETHGEDSDEVREFVVDIAVGTTQLLFNNEKTNRLDSLSAFAMQKCERIWSGTEEAKQQARKTCVEWLLKRKPWTDESLKSVKVPVSIIHCTEDVAYPVYCSEDLKEALERTGNSRVSLHQVPAAHYGCVTNPGPINKILYDTVTSCHPELLPSLDQLSLSDEDEEELVPTPFTESIEAYGYNQEEDSL</sequence>
<keyword evidence="3" id="KW-1185">Reference proteome</keyword>